<dbReference type="InterPro" id="IPR003879">
    <property type="entry name" value="Butyrophylin_SPRY"/>
</dbReference>
<feature type="transmembrane region" description="Helical" evidence="3">
    <location>
        <begin position="475"/>
        <end position="494"/>
    </location>
</feature>
<keyword evidence="3" id="KW-0812">Transmembrane</keyword>
<dbReference type="InterPro" id="IPR017907">
    <property type="entry name" value="Znf_RING_CS"/>
</dbReference>
<dbReference type="Gene3D" id="3.30.40.10">
    <property type="entry name" value="Zinc/RING finger domain, C3HC4 (zinc finger)"/>
    <property type="match status" value="1"/>
</dbReference>
<evidence type="ECO:0000313" key="5">
    <source>
        <dbReference type="Proteomes" id="UP000694382"/>
    </source>
</evidence>
<dbReference type="PRINTS" id="PR01407">
    <property type="entry name" value="BUTYPHLNCDUF"/>
</dbReference>
<dbReference type="SUPFAM" id="SSF57845">
    <property type="entry name" value="B-box zinc-binding domain"/>
    <property type="match status" value="1"/>
</dbReference>
<dbReference type="Ensembl" id="ENSCPVT00000020505.2">
    <property type="protein sequence ID" value="ENSCPVP00000019624.2"/>
    <property type="gene ID" value="ENSCPVG00000014297.2"/>
</dbReference>
<dbReference type="SMART" id="SM00184">
    <property type="entry name" value="RING"/>
    <property type="match status" value="1"/>
</dbReference>
<feature type="coiled-coil region" evidence="1">
    <location>
        <begin position="125"/>
        <end position="231"/>
    </location>
</feature>
<keyword evidence="3" id="KW-0472">Membrane</keyword>
<dbReference type="Proteomes" id="UP000694382">
    <property type="component" value="Unassembled WGS sequence"/>
</dbReference>
<dbReference type="InterPro" id="IPR013320">
    <property type="entry name" value="ConA-like_dom_sf"/>
</dbReference>
<accession>A0A8C3QCI0</accession>
<proteinExistence type="predicted"/>
<keyword evidence="5" id="KW-1185">Reference proteome</keyword>
<dbReference type="PROSITE" id="PS50089">
    <property type="entry name" value="ZF_RING_2"/>
    <property type="match status" value="1"/>
</dbReference>
<keyword evidence="3" id="KW-1133">Transmembrane helix</keyword>
<dbReference type="Gene3D" id="3.30.160.60">
    <property type="entry name" value="Classic Zinc Finger"/>
    <property type="match status" value="1"/>
</dbReference>
<evidence type="ECO:0000256" key="1">
    <source>
        <dbReference type="SAM" id="Coils"/>
    </source>
</evidence>
<reference evidence="4" key="1">
    <citation type="submission" date="2025-08" db="UniProtKB">
        <authorList>
            <consortium name="Ensembl"/>
        </authorList>
    </citation>
    <scope>IDENTIFICATION</scope>
</reference>
<reference evidence="4" key="2">
    <citation type="submission" date="2025-09" db="UniProtKB">
        <authorList>
            <consortium name="Ensembl"/>
        </authorList>
    </citation>
    <scope>IDENTIFICATION</scope>
</reference>
<feature type="compositionally biased region" description="Low complexity" evidence="2">
    <location>
        <begin position="333"/>
        <end position="355"/>
    </location>
</feature>
<feature type="region of interest" description="Disordered" evidence="2">
    <location>
        <begin position="360"/>
        <end position="379"/>
    </location>
</feature>
<feature type="region of interest" description="Disordered" evidence="2">
    <location>
        <begin position="317"/>
        <end position="355"/>
    </location>
</feature>
<dbReference type="InterPro" id="IPR043136">
    <property type="entry name" value="B30.2/SPRY_sf"/>
</dbReference>
<dbReference type="Pfam" id="PF15227">
    <property type="entry name" value="zf-C3HC4_4"/>
    <property type="match status" value="1"/>
</dbReference>
<dbReference type="GO" id="GO:0008270">
    <property type="term" value="F:zinc ion binding"/>
    <property type="evidence" value="ECO:0007669"/>
    <property type="project" value="InterPro"/>
</dbReference>
<evidence type="ECO:0000256" key="2">
    <source>
        <dbReference type="SAM" id="MobiDB-lite"/>
    </source>
</evidence>
<dbReference type="SMART" id="SM00589">
    <property type="entry name" value="PRY"/>
    <property type="match status" value="1"/>
</dbReference>
<evidence type="ECO:0000313" key="4">
    <source>
        <dbReference type="Ensembl" id="ENSCPVP00000019624.2"/>
    </source>
</evidence>
<dbReference type="AlphaFoldDB" id="A0A8C3QCI0"/>
<sequence length="504" mass="56634">MAQLRAEASCPLCLGLFQEPVSIHCGHNFCRACIERCWRSSRDSFPCPRCREAAPERSLRPNAELAGIIRIAQRLSLRARARGGERLCPKHGEALKLFCEEEQSPVCRECRRSPEHRLHAAVPIEEAAQEHKEKLQAHAQILRDRREKMLGLKAAEEGKSSELLERVESERRRLRCRVRELQQLLEGQERLLLARLAQLERDIARRREESIGRLSERISSVARQIQELEEKCRQPPWELLQVRPRSRQKTKSQTDLAELAEAPTGLPQENVTLKEMLKKFQVSLTLDPDTAHPRLALSEDGKCVRWDDAGTTGRFRCARARPGPSAWPRRPWPGRAGSASSPSGASGPWGAAAASARLWRPPASPSPSLKPPRWSGSTWTTRAGAWRSWMRRGRRRCSRTPRRGLGARSCCPCCAWAGAAASGCAPETPEAGHAAGQGAWLGNCLFSVISPLFLHRFRHFSITSINFRNHFLPHFSIVFFIISSVIFFIISPSLSQPFSPSFSP</sequence>
<name>A0A8C3QCI0_GEOPR</name>
<dbReference type="InterPro" id="IPR013083">
    <property type="entry name" value="Znf_RING/FYVE/PHD"/>
</dbReference>
<keyword evidence="1" id="KW-0175">Coiled coil</keyword>
<dbReference type="PROSITE" id="PS00518">
    <property type="entry name" value="ZF_RING_1"/>
    <property type="match status" value="1"/>
</dbReference>
<dbReference type="InterPro" id="IPR001841">
    <property type="entry name" value="Znf_RING"/>
</dbReference>
<dbReference type="PROSITE" id="PS50119">
    <property type="entry name" value="ZF_BBOX"/>
    <property type="match status" value="1"/>
</dbReference>
<dbReference type="SUPFAM" id="SSF57850">
    <property type="entry name" value="RING/U-box"/>
    <property type="match status" value="1"/>
</dbReference>
<dbReference type="Gene3D" id="2.60.120.920">
    <property type="match status" value="1"/>
</dbReference>
<dbReference type="InterPro" id="IPR050143">
    <property type="entry name" value="TRIM/RBCC"/>
</dbReference>
<dbReference type="Pfam" id="PF00643">
    <property type="entry name" value="zf-B_box"/>
    <property type="match status" value="1"/>
</dbReference>
<dbReference type="InterPro" id="IPR000315">
    <property type="entry name" value="Znf_B-box"/>
</dbReference>
<evidence type="ECO:0000256" key="3">
    <source>
        <dbReference type="SAM" id="Phobius"/>
    </source>
</evidence>
<dbReference type="CDD" id="cd19762">
    <property type="entry name" value="Bbox2_TRIM7-like"/>
    <property type="match status" value="1"/>
</dbReference>
<dbReference type="PANTHER" id="PTHR24103">
    <property type="entry name" value="E3 UBIQUITIN-PROTEIN LIGASE TRIM"/>
    <property type="match status" value="1"/>
</dbReference>
<accession>A0A8U8BXS5</accession>
<feature type="transmembrane region" description="Helical" evidence="3">
    <location>
        <begin position="434"/>
        <end position="454"/>
    </location>
</feature>
<dbReference type="SUPFAM" id="SSF49899">
    <property type="entry name" value="Concanavalin A-like lectins/glucanases"/>
    <property type="match status" value="1"/>
</dbReference>
<organism evidence="4 5">
    <name type="scientific">Geospiza parvula</name>
    <name type="common">Small tree-finch</name>
    <name type="synonym">Camarhynchus parvulus</name>
    <dbReference type="NCBI Taxonomy" id="87175"/>
    <lineage>
        <taxon>Eukaryota</taxon>
        <taxon>Metazoa</taxon>
        <taxon>Chordata</taxon>
        <taxon>Craniata</taxon>
        <taxon>Vertebrata</taxon>
        <taxon>Euteleostomi</taxon>
        <taxon>Archelosauria</taxon>
        <taxon>Archosauria</taxon>
        <taxon>Dinosauria</taxon>
        <taxon>Saurischia</taxon>
        <taxon>Theropoda</taxon>
        <taxon>Coelurosauria</taxon>
        <taxon>Aves</taxon>
        <taxon>Neognathae</taxon>
        <taxon>Neoaves</taxon>
        <taxon>Telluraves</taxon>
        <taxon>Australaves</taxon>
        <taxon>Passeriformes</taxon>
        <taxon>Thraupidae</taxon>
        <taxon>Camarhynchus</taxon>
    </lineage>
</organism>
<dbReference type="SMART" id="SM00336">
    <property type="entry name" value="BBOX"/>
    <property type="match status" value="1"/>
</dbReference>
<dbReference type="CDD" id="cd16594">
    <property type="entry name" value="RING-HC_TRIM7-like_C-IV"/>
    <property type="match status" value="1"/>
</dbReference>
<dbReference type="Pfam" id="PF13765">
    <property type="entry name" value="PRY"/>
    <property type="match status" value="1"/>
</dbReference>
<protein>
    <submittedName>
        <fullName evidence="4">Uncharacterized protein</fullName>
    </submittedName>
</protein>
<dbReference type="InterPro" id="IPR006574">
    <property type="entry name" value="PRY"/>
</dbReference>